<protein>
    <submittedName>
        <fullName evidence="2">Uncharacterized protein</fullName>
    </submittedName>
</protein>
<feature type="compositionally biased region" description="Basic and acidic residues" evidence="1">
    <location>
        <begin position="101"/>
        <end position="122"/>
    </location>
</feature>
<keyword evidence="3" id="KW-1185">Reference proteome</keyword>
<feature type="compositionally biased region" description="Basic and acidic residues" evidence="1">
    <location>
        <begin position="10"/>
        <end position="20"/>
    </location>
</feature>
<accession>A0A1V8STD3</accession>
<name>A0A1V8STD3_9PEZI</name>
<feature type="region of interest" description="Disordered" evidence="1">
    <location>
        <begin position="101"/>
        <end position="150"/>
    </location>
</feature>
<gene>
    <name evidence="2" type="ORF">B0A48_11873</name>
</gene>
<dbReference type="InParanoid" id="A0A1V8STD3"/>
<feature type="region of interest" description="Disordered" evidence="1">
    <location>
        <begin position="1"/>
        <end position="69"/>
    </location>
</feature>
<dbReference type="AlphaFoldDB" id="A0A1V8STD3"/>
<feature type="region of interest" description="Disordered" evidence="1">
    <location>
        <begin position="365"/>
        <end position="386"/>
    </location>
</feature>
<proteinExistence type="predicted"/>
<reference evidence="3" key="1">
    <citation type="submission" date="2017-03" db="EMBL/GenBank/DDBJ databases">
        <title>Genomes of endolithic fungi from Antarctica.</title>
        <authorList>
            <person name="Coleine C."/>
            <person name="Masonjones S."/>
            <person name="Stajich J.E."/>
        </authorList>
    </citation>
    <scope>NUCLEOTIDE SEQUENCE [LARGE SCALE GENOMIC DNA]</scope>
    <source>
        <strain evidence="3">CCFEE 5527</strain>
    </source>
</reference>
<dbReference type="Proteomes" id="UP000192596">
    <property type="component" value="Unassembled WGS sequence"/>
</dbReference>
<dbReference type="EMBL" id="NAJO01000028">
    <property type="protein sequence ID" value="OQO02319.1"/>
    <property type="molecule type" value="Genomic_DNA"/>
</dbReference>
<sequence length="386" mass="42695">MPSAAAKRKGNVEEPPERQQRGIKIKKATPTPEPPRSETPVMKPKTVESVASTPKIKSRGVKLKDRIHSEEPFPVQAPVIKRDIKTEAVEGPIVKLENVKIKQEARLEEPVPRVEYTPESKPKQSTRGGTPPVRPPKQVPAPEAAKPTREELPPYRLRNAGEIKETKAAIRSALNLDRSALRALCEKLHNRARLTGDNTEEFEAKIALECAQARYEQGRHTGCRFPEFKGFIAPVKGGNHAAHIADKEARMDRQLASMMAVSEEEGPRRLAMKASAHIKRLASSQSMTPQAWDASYGKTAGYSTSASYTPQPEQEAVACWELGFDTKSSPANWVWEQSGGWSELVAIPTIKIEAGGKRKLESIEEIEERSSPRAKKTKLVWQGSVG</sequence>
<evidence type="ECO:0000256" key="1">
    <source>
        <dbReference type="SAM" id="MobiDB-lite"/>
    </source>
</evidence>
<evidence type="ECO:0000313" key="3">
    <source>
        <dbReference type="Proteomes" id="UP000192596"/>
    </source>
</evidence>
<organism evidence="2 3">
    <name type="scientific">Cryoendolithus antarcticus</name>
    <dbReference type="NCBI Taxonomy" id="1507870"/>
    <lineage>
        <taxon>Eukaryota</taxon>
        <taxon>Fungi</taxon>
        <taxon>Dikarya</taxon>
        <taxon>Ascomycota</taxon>
        <taxon>Pezizomycotina</taxon>
        <taxon>Dothideomycetes</taxon>
        <taxon>Dothideomycetidae</taxon>
        <taxon>Cladosporiales</taxon>
        <taxon>Cladosporiaceae</taxon>
        <taxon>Cryoendolithus</taxon>
    </lineage>
</organism>
<evidence type="ECO:0000313" key="2">
    <source>
        <dbReference type="EMBL" id="OQO02319.1"/>
    </source>
</evidence>
<comment type="caution">
    <text evidence="2">The sequence shown here is derived from an EMBL/GenBank/DDBJ whole genome shotgun (WGS) entry which is preliminary data.</text>
</comment>